<dbReference type="Gramene" id="OMERI11G07020.7">
    <property type="protein sequence ID" value="OMERI11G07020.7"/>
    <property type="gene ID" value="OMERI11G07020"/>
</dbReference>
<sequence length="11" mass="1212">MYASWSLAKVG</sequence>
<reference evidence="1" key="1">
    <citation type="submission" date="2015-04" db="UniProtKB">
        <authorList>
            <consortium name="EnsemblPlants"/>
        </authorList>
    </citation>
    <scope>IDENTIFICATION</scope>
</reference>
<protein>
    <submittedName>
        <fullName evidence="1">Uncharacterized protein</fullName>
    </submittedName>
</protein>
<reference evidence="1" key="2">
    <citation type="submission" date="2018-05" db="EMBL/GenBank/DDBJ databases">
        <title>OmerRS3 (Oryza meridionalis Reference Sequence Version 3).</title>
        <authorList>
            <person name="Zhang J."/>
            <person name="Kudrna D."/>
            <person name="Lee S."/>
            <person name="Talag J."/>
            <person name="Welchert J."/>
            <person name="Wing R.A."/>
        </authorList>
    </citation>
    <scope>NUCLEOTIDE SEQUENCE [LARGE SCALE GENOMIC DNA]</scope>
    <source>
        <strain evidence="1">cv. OR44</strain>
    </source>
</reference>
<dbReference type="EnsemblPlants" id="OMERI11G07020.7">
    <property type="protein sequence ID" value="OMERI11G07020.7"/>
    <property type="gene ID" value="OMERI11G07020"/>
</dbReference>
<dbReference type="Proteomes" id="UP000008021">
    <property type="component" value="Chromosome 11"/>
</dbReference>
<evidence type="ECO:0000313" key="1">
    <source>
        <dbReference type="EnsemblPlants" id="OMERI11G07020.7"/>
    </source>
</evidence>
<accession>A0A0E0F464</accession>
<keyword evidence="2" id="KW-1185">Reference proteome</keyword>
<name>A0A0E0F464_9ORYZ</name>
<dbReference type="HOGENOM" id="CLU_3437734_0_0_1"/>
<evidence type="ECO:0000313" key="2">
    <source>
        <dbReference type="Proteomes" id="UP000008021"/>
    </source>
</evidence>
<organism evidence="1">
    <name type="scientific">Oryza meridionalis</name>
    <dbReference type="NCBI Taxonomy" id="40149"/>
    <lineage>
        <taxon>Eukaryota</taxon>
        <taxon>Viridiplantae</taxon>
        <taxon>Streptophyta</taxon>
        <taxon>Embryophyta</taxon>
        <taxon>Tracheophyta</taxon>
        <taxon>Spermatophyta</taxon>
        <taxon>Magnoliopsida</taxon>
        <taxon>Liliopsida</taxon>
        <taxon>Poales</taxon>
        <taxon>Poaceae</taxon>
        <taxon>BOP clade</taxon>
        <taxon>Oryzoideae</taxon>
        <taxon>Oryzeae</taxon>
        <taxon>Oryzinae</taxon>
        <taxon>Oryza</taxon>
    </lineage>
</organism>
<proteinExistence type="predicted"/>